<comment type="caution">
    <text evidence="8">The sequence shown here is derived from an EMBL/GenBank/DDBJ whole genome shotgun (WGS) entry which is preliminary data.</text>
</comment>
<reference evidence="8 9" key="1">
    <citation type="submission" date="2021-04" db="EMBL/GenBank/DDBJ databases">
        <authorList>
            <person name="Rakotoarivonina H."/>
        </authorList>
    </citation>
    <scope>NUCLEOTIDE SEQUENCE [LARGE SCALE GENOMIC DNA]</scope>
    <source>
        <strain evidence="8 9">XE</strain>
    </source>
</reference>
<organism evidence="8 9">
    <name type="scientific">Thermobacillus xylanilyticus</name>
    <dbReference type="NCBI Taxonomy" id="76633"/>
    <lineage>
        <taxon>Bacteria</taxon>
        <taxon>Bacillati</taxon>
        <taxon>Bacillota</taxon>
        <taxon>Bacilli</taxon>
        <taxon>Bacillales</taxon>
        <taxon>Paenibacillaceae</taxon>
        <taxon>Thermobacillus</taxon>
    </lineage>
</organism>
<evidence type="ECO:0000256" key="3">
    <source>
        <dbReference type="ARBA" id="ARBA00023136"/>
    </source>
</evidence>
<evidence type="ECO:0000256" key="4">
    <source>
        <dbReference type="ARBA" id="ARBA00023139"/>
    </source>
</evidence>
<evidence type="ECO:0000256" key="7">
    <source>
        <dbReference type="SAM" id="SignalP"/>
    </source>
</evidence>
<keyword evidence="4" id="KW-0564">Palmitate</keyword>
<evidence type="ECO:0000256" key="2">
    <source>
        <dbReference type="ARBA" id="ARBA00022729"/>
    </source>
</evidence>
<keyword evidence="3" id="KW-0472">Membrane</keyword>
<name>A0ABM8V298_THEXY</name>
<gene>
    <name evidence="8" type="primary">txxe 1464</name>
    <name evidence="8" type="ORF">TXXE_06145</name>
</gene>
<dbReference type="Gene3D" id="3.40.190.10">
    <property type="entry name" value="Periplasmic binding protein-like II"/>
    <property type="match status" value="1"/>
</dbReference>
<proteinExistence type="predicted"/>
<dbReference type="Proteomes" id="UP000681526">
    <property type="component" value="Unassembled WGS sequence"/>
</dbReference>
<keyword evidence="9" id="KW-1185">Reference proteome</keyword>
<feature type="chain" id="PRO_5047120705" evidence="7">
    <location>
        <begin position="26"/>
        <end position="449"/>
    </location>
</feature>
<dbReference type="EMBL" id="CAJRAY010000026">
    <property type="protein sequence ID" value="CAG5082605.1"/>
    <property type="molecule type" value="Genomic_DNA"/>
</dbReference>
<dbReference type="SUPFAM" id="SSF53850">
    <property type="entry name" value="Periplasmic binding protein-like II"/>
    <property type="match status" value="1"/>
</dbReference>
<feature type="region of interest" description="Disordered" evidence="6">
    <location>
        <begin position="29"/>
        <end position="59"/>
    </location>
</feature>
<evidence type="ECO:0000256" key="5">
    <source>
        <dbReference type="ARBA" id="ARBA00023288"/>
    </source>
</evidence>
<protein>
    <submittedName>
        <fullName evidence="8">Sugar uptake ABC transporter, sugar binding protein</fullName>
    </submittedName>
</protein>
<sequence>MKWNGKQWKLLALCLLVMAMLIAGCSGGGKSTGDTGGTTSNSGGGSSQGNQSSGDSGGKSETVTVKFTNFSASGDNEKHLQKMKEEFEKQHPDIKVEIETLAYDDYFTQMQTRVASGTAPDAYELNYENFVSYAKKGVLLDLTPMFGGFDTSVLNKNALEAFSTDGKQYGLPASFSNVVLFYNKDLFDQANVSYPTSDWTWADAEQAAEKIRSLGDNIFGIYQPIQFWEFYKKVQQNGGSLMNADMTQFTVDTPQNVETLQHMVDRVLKTNVMPTEAQMAGMGDWDLFKSGRLGMLVTGIWAFPDFTQNITFNWDIEVEPGNTAKATHFFSNGLVINKDSKVAEAAFEWLKFMSASREAAQIRVDAGWELPAVNYEDVLDKYLQVTPPNNKKAVFDSLNYLVTPPVVEQNAEMTDIIGLHLQAARDGVKSPADALRDAQKELEQRIKLQ</sequence>
<keyword evidence="2 7" id="KW-0732">Signal</keyword>
<accession>A0ABM8V298</accession>
<feature type="compositionally biased region" description="Gly residues" evidence="6">
    <location>
        <begin position="29"/>
        <end position="47"/>
    </location>
</feature>
<evidence type="ECO:0000256" key="1">
    <source>
        <dbReference type="ARBA" id="ARBA00022475"/>
    </source>
</evidence>
<dbReference type="Pfam" id="PF01547">
    <property type="entry name" value="SBP_bac_1"/>
    <property type="match status" value="1"/>
</dbReference>
<dbReference type="PANTHER" id="PTHR43649">
    <property type="entry name" value="ARABINOSE-BINDING PROTEIN-RELATED"/>
    <property type="match status" value="1"/>
</dbReference>
<keyword evidence="1" id="KW-1003">Cell membrane</keyword>
<evidence type="ECO:0000256" key="6">
    <source>
        <dbReference type="SAM" id="MobiDB-lite"/>
    </source>
</evidence>
<dbReference type="InterPro" id="IPR050490">
    <property type="entry name" value="Bact_solute-bd_prot1"/>
</dbReference>
<evidence type="ECO:0000313" key="8">
    <source>
        <dbReference type="EMBL" id="CAG5082605.1"/>
    </source>
</evidence>
<keyword evidence="5" id="KW-0449">Lipoprotein</keyword>
<dbReference type="PANTHER" id="PTHR43649:SF33">
    <property type="entry name" value="POLYGALACTURONAN_RHAMNOGALACTURONAN-BINDING PROTEIN YTCQ"/>
    <property type="match status" value="1"/>
</dbReference>
<evidence type="ECO:0000313" key="9">
    <source>
        <dbReference type="Proteomes" id="UP000681526"/>
    </source>
</evidence>
<feature type="signal peptide" evidence="7">
    <location>
        <begin position="1"/>
        <end position="25"/>
    </location>
</feature>
<dbReference type="PROSITE" id="PS51257">
    <property type="entry name" value="PROKAR_LIPOPROTEIN"/>
    <property type="match status" value="1"/>
</dbReference>
<dbReference type="InterPro" id="IPR006059">
    <property type="entry name" value="SBP"/>
</dbReference>
<dbReference type="CDD" id="cd13585">
    <property type="entry name" value="PBP2_TMBP_like"/>
    <property type="match status" value="1"/>
</dbReference>